<dbReference type="AlphaFoldDB" id="A0A7S2Y812"/>
<feature type="compositionally biased region" description="Low complexity" evidence="1">
    <location>
        <begin position="448"/>
        <end position="464"/>
    </location>
</feature>
<gene>
    <name evidence="4" type="ORF">APAL1065_LOCUS8580</name>
</gene>
<proteinExistence type="predicted"/>
<evidence type="ECO:0000256" key="1">
    <source>
        <dbReference type="SAM" id="MobiDB-lite"/>
    </source>
</evidence>
<evidence type="ECO:0000256" key="3">
    <source>
        <dbReference type="SAM" id="SignalP"/>
    </source>
</evidence>
<name>A0A7S2Y812_9STRA</name>
<feature type="region of interest" description="Disordered" evidence="1">
    <location>
        <begin position="61"/>
        <end position="90"/>
    </location>
</feature>
<feature type="region of interest" description="Disordered" evidence="1">
    <location>
        <begin position="442"/>
        <end position="574"/>
    </location>
</feature>
<keyword evidence="2" id="KW-0812">Transmembrane</keyword>
<feature type="compositionally biased region" description="Basic and acidic residues" evidence="1">
    <location>
        <begin position="562"/>
        <end position="574"/>
    </location>
</feature>
<dbReference type="EMBL" id="HBHT01012827">
    <property type="protein sequence ID" value="CAD9958112.1"/>
    <property type="molecule type" value="Transcribed_RNA"/>
</dbReference>
<feature type="signal peptide" evidence="3">
    <location>
        <begin position="1"/>
        <end position="27"/>
    </location>
</feature>
<protein>
    <submittedName>
        <fullName evidence="4">Uncharacterized protein</fullName>
    </submittedName>
</protein>
<evidence type="ECO:0000256" key="2">
    <source>
        <dbReference type="SAM" id="Phobius"/>
    </source>
</evidence>
<keyword evidence="2" id="KW-1133">Transmembrane helix</keyword>
<feature type="compositionally biased region" description="Polar residues" evidence="1">
    <location>
        <begin position="472"/>
        <end position="486"/>
    </location>
</feature>
<accession>A0A7S2Y812</accession>
<sequence>MKKAAMEVYSIWFLVWLSALKAKSALALTESRQLSSKKSASTYWNSYPNENYVGKGVFGMHHSSSKKNPPISHVSMPWRPAPTGMSKKSGPVLFSMDYYAGKGKKEQPSKGYYATKRPSPPPTTSPIRVVQAAQEPTPTTSDSSNDTSNPDNSNPDANNQDPENQPSEEPSQLPTNSPVSANNQQSVPTAVNGQQAVPTAPTVSNPADVQPNNAPISLPGSPAASPYASPVVGLTRRPTAPNAMEDTAPAQAPQDSPSSNQDKDGGLVEEEKVQIQEFTILYQLGENEYPKWPHFDEAARVSMEHLGEFFENRNDDFIRLESTIHKTTTSPVTISWQLTMVFSLGSTKELQVNRIAVEAFSFPGVGPLMHSFSQLPQENPFSRVKFIGFLKDGSRTSGASSSSSGGFGLPTGLLVAIVTIMIFAFALLLAILLRRRRQYRHVRDRPRSVASGSIASRSVASRSMASRDRSGKQLSSKPGDQSRSTISSGQSESWSSSSGEQEHADDQFHEEDGNSTVESESSGDDDDKEGGPDFRLSQGRGASSTAAQIDDMLYGDESSSEEELRANEGRHLLA</sequence>
<feature type="compositionally biased region" description="Low complexity" evidence="1">
    <location>
        <begin position="136"/>
        <end position="156"/>
    </location>
</feature>
<reference evidence="4" key="1">
    <citation type="submission" date="2021-01" db="EMBL/GenBank/DDBJ databases">
        <authorList>
            <person name="Corre E."/>
            <person name="Pelletier E."/>
            <person name="Niang G."/>
            <person name="Scheremetjew M."/>
            <person name="Finn R."/>
            <person name="Kale V."/>
            <person name="Holt S."/>
            <person name="Cochrane G."/>
            <person name="Meng A."/>
            <person name="Brown T."/>
            <person name="Cohen L."/>
        </authorList>
    </citation>
    <scope>NUCLEOTIDE SEQUENCE</scope>
    <source>
        <strain evidence="4">CCMP125</strain>
    </source>
</reference>
<organism evidence="4">
    <name type="scientific">Entomoneis paludosa</name>
    <dbReference type="NCBI Taxonomy" id="265537"/>
    <lineage>
        <taxon>Eukaryota</taxon>
        <taxon>Sar</taxon>
        <taxon>Stramenopiles</taxon>
        <taxon>Ochrophyta</taxon>
        <taxon>Bacillariophyta</taxon>
        <taxon>Bacillariophyceae</taxon>
        <taxon>Bacillariophycidae</taxon>
        <taxon>Entomoneidaceae</taxon>
        <taxon>Entomoneis</taxon>
    </lineage>
</organism>
<feature type="compositionally biased region" description="Basic and acidic residues" evidence="1">
    <location>
        <begin position="500"/>
        <end position="512"/>
    </location>
</feature>
<feature type="chain" id="PRO_5031286440" evidence="3">
    <location>
        <begin position="28"/>
        <end position="574"/>
    </location>
</feature>
<keyword evidence="3" id="KW-0732">Signal</keyword>
<feature type="region of interest" description="Disordered" evidence="1">
    <location>
        <begin position="104"/>
        <end position="266"/>
    </location>
</feature>
<feature type="compositionally biased region" description="Low complexity" evidence="1">
    <location>
        <begin position="221"/>
        <end position="230"/>
    </location>
</feature>
<keyword evidence="2" id="KW-0472">Membrane</keyword>
<feature type="compositionally biased region" description="Polar residues" evidence="1">
    <location>
        <begin position="157"/>
        <end position="215"/>
    </location>
</feature>
<feature type="transmembrane region" description="Helical" evidence="2">
    <location>
        <begin position="407"/>
        <end position="433"/>
    </location>
</feature>
<evidence type="ECO:0000313" key="4">
    <source>
        <dbReference type="EMBL" id="CAD9958112.1"/>
    </source>
</evidence>
<feature type="compositionally biased region" description="Low complexity" evidence="1">
    <location>
        <begin position="487"/>
        <end position="499"/>
    </location>
</feature>